<organism evidence="3 4">
    <name type="scientific">Mixia osmundae (strain CBS 9802 / IAM 14324 / JCM 22182 / KY 12970)</name>
    <dbReference type="NCBI Taxonomy" id="764103"/>
    <lineage>
        <taxon>Eukaryota</taxon>
        <taxon>Fungi</taxon>
        <taxon>Dikarya</taxon>
        <taxon>Basidiomycota</taxon>
        <taxon>Pucciniomycotina</taxon>
        <taxon>Mixiomycetes</taxon>
        <taxon>Mixiales</taxon>
        <taxon>Mixiaceae</taxon>
        <taxon>Mixia</taxon>
    </lineage>
</organism>
<feature type="compositionally biased region" description="Low complexity" evidence="1">
    <location>
        <begin position="471"/>
        <end position="487"/>
    </location>
</feature>
<dbReference type="PANTHER" id="PTHR46100">
    <property type="entry name" value="IMP2'P"/>
    <property type="match status" value="1"/>
</dbReference>
<evidence type="ECO:0000313" key="4">
    <source>
        <dbReference type="Proteomes" id="UP000009131"/>
    </source>
</evidence>
<dbReference type="CDD" id="cd23659">
    <property type="entry name" value="USP_At3g01520-like"/>
    <property type="match status" value="1"/>
</dbReference>
<dbReference type="eggNOG" id="ENOG502QRPI">
    <property type="taxonomic scope" value="Eukaryota"/>
</dbReference>
<evidence type="ECO:0000259" key="2">
    <source>
        <dbReference type="Pfam" id="PF00582"/>
    </source>
</evidence>
<dbReference type="InterPro" id="IPR006016">
    <property type="entry name" value="UspA"/>
</dbReference>
<dbReference type="InterPro" id="IPR014729">
    <property type="entry name" value="Rossmann-like_a/b/a_fold"/>
</dbReference>
<reference evidence="3 4" key="1">
    <citation type="journal article" date="2011" name="J. Gen. Appl. Microbiol.">
        <title>Draft genome sequencing of the enigmatic basidiomycete Mixia osmundae.</title>
        <authorList>
            <person name="Nishida H."/>
            <person name="Nagatsuka Y."/>
            <person name="Sugiyama J."/>
        </authorList>
    </citation>
    <scope>NUCLEOTIDE SEQUENCE [LARGE SCALE GENOMIC DNA]</scope>
    <source>
        <strain evidence="4">CBS 9802 / IAM 14324 / JCM 22182 / KY 12970</strain>
    </source>
</reference>
<dbReference type="InParanoid" id="G7E7A4"/>
<feature type="compositionally biased region" description="Low complexity" evidence="1">
    <location>
        <begin position="86"/>
        <end position="101"/>
    </location>
</feature>
<comment type="caution">
    <text evidence="3">The sequence shown here is derived from an EMBL/GenBank/DDBJ whole genome shotgun (WGS) entry which is preliminary data.</text>
</comment>
<reference evidence="3 4" key="2">
    <citation type="journal article" date="2012" name="Open Biol.">
        <title>Characteristics of nucleosomes and linker DNA regions on the genome of the basidiomycete Mixia osmundae revealed by mono- and dinucleosome mapping.</title>
        <authorList>
            <person name="Nishida H."/>
            <person name="Kondo S."/>
            <person name="Matsumoto T."/>
            <person name="Suzuki Y."/>
            <person name="Yoshikawa H."/>
            <person name="Taylor T.D."/>
            <person name="Sugiyama J."/>
        </authorList>
    </citation>
    <scope>NUCLEOTIDE SEQUENCE [LARGE SCALE GENOMIC DNA]</scope>
    <source>
        <strain evidence="4">CBS 9802 / IAM 14324 / JCM 22182 / KY 12970</strain>
    </source>
</reference>
<feature type="domain" description="UspA" evidence="2">
    <location>
        <begin position="269"/>
        <end position="410"/>
    </location>
</feature>
<accession>G7E7A4</accession>
<dbReference type="SUPFAM" id="SSF52402">
    <property type="entry name" value="Adenine nucleotide alpha hydrolases-like"/>
    <property type="match status" value="1"/>
</dbReference>
<dbReference type="PRINTS" id="PR01438">
    <property type="entry name" value="UNVRSLSTRESS"/>
</dbReference>
<dbReference type="PANTHER" id="PTHR46100:SF4">
    <property type="entry name" value="USPA DOMAIN-CONTAINING PROTEIN"/>
    <property type="match status" value="1"/>
</dbReference>
<proteinExistence type="predicted"/>
<gene>
    <name evidence="3" type="primary">Mo05402</name>
    <name evidence="3" type="ORF">E5Q_05402</name>
</gene>
<dbReference type="RefSeq" id="XP_014570546.1">
    <property type="nucleotide sequence ID" value="XM_014715060.1"/>
</dbReference>
<dbReference type="Gene3D" id="3.40.50.620">
    <property type="entry name" value="HUPs"/>
    <property type="match status" value="1"/>
</dbReference>
<feature type="compositionally biased region" description="Basic and acidic residues" evidence="1">
    <location>
        <begin position="15"/>
        <end position="29"/>
    </location>
</feature>
<dbReference type="EMBL" id="BABT02000157">
    <property type="protein sequence ID" value="GAA98714.1"/>
    <property type="molecule type" value="Genomic_DNA"/>
</dbReference>
<dbReference type="OrthoDB" id="992776at2759"/>
<feature type="region of interest" description="Disordered" evidence="1">
    <location>
        <begin position="439"/>
        <end position="487"/>
    </location>
</feature>
<feature type="compositionally biased region" description="Basic and acidic residues" evidence="1">
    <location>
        <begin position="45"/>
        <end position="61"/>
    </location>
</feature>
<keyword evidence="4" id="KW-1185">Reference proteome</keyword>
<protein>
    <recommendedName>
        <fullName evidence="2">UspA domain-containing protein</fullName>
    </recommendedName>
</protein>
<dbReference type="AlphaFoldDB" id="G7E7A4"/>
<feature type="compositionally biased region" description="Basic and acidic residues" evidence="1">
    <location>
        <begin position="209"/>
        <end position="218"/>
    </location>
</feature>
<feature type="region of interest" description="Disordered" evidence="1">
    <location>
        <begin position="1"/>
        <end position="131"/>
    </location>
</feature>
<name>G7E7A4_MIXOS</name>
<dbReference type="HOGENOM" id="CLU_020600_1_0_1"/>
<dbReference type="Pfam" id="PF00582">
    <property type="entry name" value="Usp"/>
    <property type="match status" value="1"/>
</dbReference>
<dbReference type="InterPro" id="IPR006015">
    <property type="entry name" value="Universal_stress_UspA"/>
</dbReference>
<feature type="compositionally biased region" description="Low complexity" evidence="1">
    <location>
        <begin position="65"/>
        <end position="79"/>
    </location>
</feature>
<dbReference type="Proteomes" id="UP000009131">
    <property type="component" value="Unassembled WGS sequence"/>
</dbReference>
<feature type="region of interest" description="Disordered" evidence="1">
    <location>
        <begin position="183"/>
        <end position="224"/>
    </location>
</feature>
<dbReference type="STRING" id="764103.G7E7A4"/>
<sequence length="487" mass="53323">MPHAKVPSISVSNDSPDRQGSDARGRTMSDEGLAPVTASDLQRSLSRDSSRGRTSTKDKIKGMFSRSRSPSPYARSQPRSPSPKRLGSGSSAERLAASESEQLSDSDEDAKGKRKIGGIVPSNAFVDSDDDLTLVEDDSLDVDDDDDDELDHALLANTEANMASYSDASSFLAASQPSLVPEPGYSMTFEGEGPNLVSHGTAPLQSKPSVDKFADGRPKPRRQRTLLREGHAEVKQSRPEFKRNRCSIVLTHGDFEQAQEDSKRPRLYLVASDLSVESEYAIEWAIGTVLRNGDECMIVSVIETESKLDSENQSDKTHKIRCQQDRQRQALKLAKIATSLLERTRLNVQITCQAVHAKNSRHMLIDMIDFLEPTMVIIGSRGLAKLKGMLLGSVSNYLIQKSSVPVMVARRRLRRPQVVHKKMSTLNHQARVSLAEAQVEKDANTGTVTSQSDAEAEEASARPSEEGGMYEAELSENVSSVSLEGAR</sequence>
<evidence type="ECO:0000313" key="3">
    <source>
        <dbReference type="EMBL" id="GAA98714.1"/>
    </source>
</evidence>
<evidence type="ECO:0000256" key="1">
    <source>
        <dbReference type="SAM" id="MobiDB-lite"/>
    </source>
</evidence>